<dbReference type="Proteomes" id="UP001295423">
    <property type="component" value="Unassembled WGS sequence"/>
</dbReference>
<accession>A0AAD2PUB6</accession>
<evidence type="ECO:0000313" key="2">
    <source>
        <dbReference type="Proteomes" id="UP001295423"/>
    </source>
</evidence>
<reference evidence="1" key="1">
    <citation type="submission" date="2023-08" db="EMBL/GenBank/DDBJ databases">
        <authorList>
            <person name="Audoor S."/>
            <person name="Bilcke G."/>
        </authorList>
    </citation>
    <scope>NUCLEOTIDE SEQUENCE</scope>
</reference>
<dbReference type="EMBL" id="CAKOGP040001758">
    <property type="protein sequence ID" value="CAJ1949372.1"/>
    <property type="molecule type" value="Genomic_DNA"/>
</dbReference>
<comment type="caution">
    <text evidence="1">The sequence shown here is derived from an EMBL/GenBank/DDBJ whole genome shotgun (WGS) entry which is preliminary data.</text>
</comment>
<sequence length="180" mass="21256">MAPLIDETNFYLDESPSSFERSSSPSSFFKEHEGRQKKSVSFSVMSDLYLIPHAKDMKKKEKEAYWMNKKDFRRIEQENFYTLDAMVTEGNFPISDKDYFRGLENLMPEARSKRKQRIHFVVNAILKEQRKNRVLNDQWVEKFNKIYTSKSAQAAYNKGIWDATEATRTEASKCNPEVWI</sequence>
<evidence type="ECO:0000313" key="1">
    <source>
        <dbReference type="EMBL" id="CAJ1949372.1"/>
    </source>
</evidence>
<organism evidence="1 2">
    <name type="scientific">Cylindrotheca closterium</name>
    <dbReference type="NCBI Taxonomy" id="2856"/>
    <lineage>
        <taxon>Eukaryota</taxon>
        <taxon>Sar</taxon>
        <taxon>Stramenopiles</taxon>
        <taxon>Ochrophyta</taxon>
        <taxon>Bacillariophyta</taxon>
        <taxon>Bacillariophyceae</taxon>
        <taxon>Bacillariophycidae</taxon>
        <taxon>Bacillariales</taxon>
        <taxon>Bacillariaceae</taxon>
        <taxon>Cylindrotheca</taxon>
    </lineage>
</organism>
<dbReference type="AlphaFoldDB" id="A0AAD2PUB6"/>
<proteinExistence type="predicted"/>
<keyword evidence="2" id="KW-1185">Reference proteome</keyword>
<protein>
    <submittedName>
        <fullName evidence="1">Uncharacterized protein</fullName>
    </submittedName>
</protein>
<name>A0AAD2PUB6_9STRA</name>
<gene>
    <name evidence="1" type="ORF">CYCCA115_LOCUS12061</name>
</gene>